<dbReference type="PANTHER" id="PTHR21485">
    <property type="entry name" value="HAD SUPERFAMILY MEMBERS CMAS AND KDSC"/>
    <property type="match status" value="1"/>
</dbReference>
<dbReference type="InterPro" id="IPR029044">
    <property type="entry name" value="Nucleotide-diphossugar_trans"/>
</dbReference>
<reference evidence="1" key="1">
    <citation type="submission" date="2018-05" db="EMBL/GenBank/DDBJ databases">
        <authorList>
            <person name="Lanie J.A."/>
            <person name="Ng W.-L."/>
            <person name="Kazmierczak K.M."/>
            <person name="Andrzejewski T.M."/>
            <person name="Davidsen T.M."/>
            <person name="Wayne K.J."/>
            <person name="Tettelin H."/>
            <person name="Glass J.I."/>
            <person name="Rusch D."/>
            <person name="Podicherti R."/>
            <person name="Tsui H.-C.T."/>
            <person name="Winkler M.E."/>
        </authorList>
    </citation>
    <scope>NUCLEOTIDE SEQUENCE</scope>
</reference>
<evidence type="ECO:0000313" key="1">
    <source>
        <dbReference type="EMBL" id="SVE13319.1"/>
    </source>
</evidence>
<dbReference type="InterPro" id="IPR050793">
    <property type="entry name" value="CMP-NeuNAc_synthase"/>
</dbReference>
<organism evidence="1">
    <name type="scientific">marine metagenome</name>
    <dbReference type="NCBI Taxonomy" id="408172"/>
    <lineage>
        <taxon>unclassified sequences</taxon>
        <taxon>metagenomes</taxon>
        <taxon>ecological metagenomes</taxon>
    </lineage>
</organism>
<dbReference type="PANTHER" id="PTHR21485:SF6">
    <property type="entry name" value="N-ACYLNEURAMINATE CYTIDYLYLTRANSFERASE-RELATED"/>
    <property type="match status" value="1"/>
</dbReference>
<gene>
    <name evidence="1" type="ORF">METZ01_LOCUS466173</name>
</gene>
<dbReference type="EMBL" id="UINC01196351">
    <property type="protein sequence ID" value="SVE13319.1"/>
    <property type="molecule type" value="Genomic_DNA"/>
</dbReference>
<dbReference type="AlphaFoldDB" id="A0A383B0M0"/>
<proteinExistence type="predicted"/>
<dbReference type="CDD" id="cd02513">
    <property type="entry name" value="CMP-NeuAc_Synthase"/>
    <property type="match status" value="1"/>
</dbReference>
<accession>A0A383B0M0</accession>
<name>A0A383B0M0_9ZZZZ</name>
<dbReference type="Pfam" id="PF02348">
    <property type="entry name" value="CTP_transf_3"/>
    <property type="match status" value="1"/>
</dbReference>
<dbReference type="GO" id="GO:0008781">
    <property type="term" value="F:N-acylneuraminate cytidylyltransferase activity"/>
    <property type="evidence" value="ECO:0007669"/>
    <property type="project" value="TreeGrafter"/>
</dbReference>
<evidence type="ECO:0008006" key="2">
    <source>
        <dbReference type="Google" id="ProtNLM"/>
    </source>
</evidence>
<dbReference type="Gene3D" id="3.90.550.10">
    <property type="entry name" value="Spore Coat Polysaccharide Biosynthesis Protein SpsA, Chain A"/>
    <property type="match status" value="1"/>
</dbReference>
<protein>
    <recommendedName>
        <fullName evidence="2">Acylneuraminate cytidylyltransferase</fullName>
    </recommendedName>
</protein>
<dbReference type="InterPro" id="IPR003329">
    <property type="entry name" value="Cytidylyl_trans"/>
</dbReference>
<dbReference type="SUPFAM" id="SSF53448">
    <property type="entry name" value="Nucleotide-diphospho-sugar transferases"/>
    <property type="match status" value="1"/>
</dbReference>
<sequence>MKTFAFIFARGGSKGVPGKNIRNLGGKPLLAHSIIIAQNIDEISRIFVSTDDLDIAEVGIKYGAEIIERPAELAQDDSSEWLAWRHAIEWLENREEYFDCFVSLPTTSPLRNKTDVVNCINLLDKQTDIVVTISEASRNPYFNMVHEEEDYIKLLIEGEKSYSRRQDAPLAYDMTTVAYVTRPDYIKNNTKIFSGKVKAALIPKERSVDIDDEIDFKIAELLMRER</sequence>